<organism evidence="1 2">
    <name type="scientific">Plakobranchus ocellatus</name>
    <dbReference type="NCBI Taxonomy" id="259542"/>
    <lineage>
        <taxon>Eukaryota</taxon>
        <taxon>Metazoa</taxon>
        <taxon>Spiralia</taxon>
        <taxon>Lophotrochozoa</taxon>
        <taxon>Mollusca</taxon>
        <taxon>Gastropoda</taxon>
        <taxon>Heterobranchia</taxon>
        <taxon>Euthyneura</taxon>
        <taxon>Panpulmonata</taxon>
        <taxon>Sacoglossa</taxon>
        <taxon>Placobranchoidea</taxon>
        <taxon>Plakobranchidae</taxon>
        <taxon>Plakobranchus</taxon>
    </lineage>
</organism>
<keyword evidence="2" id="KW-1185">Reference proteome</keyword>
<protein>
    <submittedName>
        <fullName evidence="1">Uncharacterized protein</fullName>
    </submittedName>
</protein>
<comment type="caution">
    <text evidence="1">The sequence shown here is derived from an EMBL/GenBank/DDBJ whole genome shotgun (WGS) entry which is preliminary data.</text>
</comment>
<reference evidence="1 2" key="1">
    <citation type="journal article" date="2021" name="Elife">
        <title>Chloroplast acquisition without the gene transfer in kleptoplastic sea slugs, Plakobranchus ocellatus.</title>
        <authorList>
            <person name="Maeda T."/>
            <person name="Takahashi S."/>
            <person name="Yoshida T."/>
            <person name="Shimamura S."/>
            <person name="Takaki Y."/>
            <person name="Nagai Y."/>
            <person name="Toyoda A."/>
            <person name="Suzuki Y."/>
            <person name="Arimoto A."/>
            <person name="Ishii H."/>
            <person name="Satoh N."/>
            <person name="Nishiyama T."/>
            <person name="Hasebe M."/>
            <person name="Maruyama T."/>
            <person name="Minagawa J."/>
            <person name="Obokata J."/>
            <person name="Shigenobu S."/>
        </authorList>
    </citation>
    <scope>NUCLEOTIDE SEQUENCE [LARGE SCALE GENOMIC DNA]</scope>
</reference>
<dbReference type="AlphaFoldDB" id="A0AAV4CM01"/>
<name>A0AAV4CM01_9GAST</name>
<accession>A0AAV4CM01</accession>
<dbReference type="Proteomes" id="UP000735302">
    <property type="component" value="Unassembled WGS sequence"/>
</dbReference>
<gene>
    <name evidence="1" type="ORF">PoB_005947200</name>
</gene>
<evidence type="ECO:0000313" key="2">
    <source>
        <dbReference type="Proteomes" id="UP000735302"/>
    </source>
</evidence>
<dbReference type="EMBL" id="BLXT01006709">
    <property type="protein sequence ID" value="GFO32967.1"/>
    <property type="molecule type" value="Genomic_DNA"/>
</dbReference>
<proteinExistence type="predicted"/>
<evidence type="ECO:0000313" key="1">
    <source>
        <dbReference type="EMBL" id="GFO32967.1"/>
    </source>
</evidence>
<sequence>MSLNTDILSDDQMHVTHSGYSVISVELQLRIGVNCHKALVSVFLSISFSYTITAKSLDHCRRSSSVFVKVVVDDKEHKIMDADNGKPNLLRKIDSCCLKNDDGGDGDDDNDDDE</sequence>